<dbReference type="InterPro" id="IPR021124">
    <property type="entry name" value="CRISPR-assoc_prot_Cas5"/>
</dbReference>
<evidence type="ECO:0000313" key="3">
    <source>
        <dbReference type="Proteomes" id="UP001321445"/>
    </source>
</evidence>
<evidence type="ECO:0008006" key="4">
    <source>
        <dbReference type="Google" id="ProtNLM"/>
    </source>
</evidence>
<evidence type="ECO:0000313" key="2">
    <source>
        <dbReference type="EMBL" id="BDY12741.1"/>
    </source>
</evidence>
<dbReference type="Pfam" id="PF09704">
    <property type="entry name" value="Cas_Cas5d"/>
    <property type="match status" value="1"/>
</dbReference>
<accession>A0ABM8FKA1</accession>
<keyword evidence="1" id="KW-0051">Antiviral defense</keyword>
<dbReference type="Gene3D" id="3.30.70.2660">
    <property type="match status" value="1"/>
</dbReference>
<proteinExistence type="predicted"/>
<evidence type="ECO:0000256" key="1">
    <source>
        <dbReference type="ARBA" id="ARBA00023118"/>
    </source>
</evidence>
<name>A0ABM8FKA1_9BACT</name>
<dbReference type="Proteomes" id="UP001321445">
    <property type="component" value="Chromosome"/>
</dbReference>
<reference evidence="2 3" key="1">
    <citation type="submission" date="2023-03" db="EMBL/GenBank/DDBJ databases">
        <title>Description of Hydrogenimonas sp. ISO32.</title>
        <authorList>
            <person name="Mino S."/>
            <person name="Fukazawa S."/>
            <person name="Sawabe T."/>
        </authorList>
    </citation>
    <scope>NUCLEOTIDE SEQUENCE [LARGE SCALE GENOMIC DNA]</scope>
    <source>
        <strain evidence="2 3">ISO32</strain>
    </source>
</reference>
<organism evidence="2 3">
    <name type="scientific">Hydrogenimonas cancrithermarum</name>
    <dbReference type="NCBI Taxonomy" id="2993563"/>
    <lineage>
        <taxon>Bacteria</taxon>
        <taxon>Pseudomonadati</taxon>
        <taxon>Campylobacterota</taxon>
        <taxon>Epsilonproteobacteria</taxon>
        <taxon>Campylobacterales</taxon>
        <taxon>Hydrogenimonadaceae</taxon>
        <taxon>Hydrogenimonas</taxon>
    </lineage>
</organism>
<sequence>MVLVWRIEADYGHFSHPATNYSSLTYPVPPKTTVMGMLGAIMGVQDYLSFNAMRYAVVVERLEGKRQFCFNGIKDALIELDPSKERNGFRKGRKQFYRELLVSPHYRIYCDLSEVGKDVRDRLLFAMEDGRAYYPLYMGVNFCLASYSFLGIAEGCSIRYDDVMVDSMVPLDVDFELEDGKSYTDVRMATRIANGREFGGFRDYLVETSGRSIRCRDVGVYEVEGSRVIWS</sequence>
<dbReference type="EMBL" id="AP027370">
    <property type="protein sequence ID" value="BDY12741.1"/>
    <property type="molecule type" value="Genomic_DNA"/>
</dbReference>
<dbReference type="InterPro" id="IPR013422">
    <property type="entry name" value="CRISPR-assoc_prot_Cas5_N"/>
</dbReference>
<keyword evidence="3" id="KW-1185">Reference proteome</keyword>
<protein>
    <recommendedName>
        <fullName evidence="4">CRISPR-associated protein, Cas5h family</fullName>
    </recommendedName>
</protein>
<gene>
    <name evidence="2" type="ORF">HCR_10530</name>
</gene>
<dbReference type="NCBIfam" id="TIGR02593">
    <property type="entry name" value="CRISPR_cas5"/>
    <property type="match status" value="1"/>
</dbReference>